<reference evidence="2" key="3">
    <citation type="submission" date="2023-05" db="EMBL/GenBank/DDBJ databases">
        <authorList>
            <person name="Smith C.H."/>
        </authorList>
    </citation>
    <scope>NUCLEOTIDE SEQUENCE</scope>
    <source>
        <strain evidence="2">CHS0354</strain>
        <tissue evidence="2">Mantle</tissue>
    </source>
</reference>
<protein>
    <submittedName>
        <fullName evidence="2">Uncharacterized protein</fullName>
    </submittedName>
</protein>
<comment type="caution">
    <text evidence="2">The sequence shown here is derived from an EMBL/GenBank/DDBJ whole genome shotgun (WGS) entry which is preliminary data.</text>
</comment>
<dbReference type="Proteomes" id="UP001195483">
    <property type="component" value="Unassembled WGS sequence"/>
</dbReference>
<keyword evidence="3" id="KW-1185">Reference proteome</keyword>
<accession>A0AAE0RUR2</accession>
<organism evidence="2 3">
    <name type="scientific">Potamilus streckersoni</name>
    <dbReference type="NCBI Taxonomy" id="2493646"/>
    <lineage>
        <taxon>Eukaryota</taxon>
        <taxon>Metazoa</taxon>
        <taxon>Spiralia</taxon>
        <taxon>Lophotrochozoa</taxon>
        <taxon>Mollusca</taxon>
        <taxon>Bivalvia</taxon>
        <taxon>Autobranchia</taxon>
        <taxon>Heteroconchia</taxon>
        <taxon>Palaeoheterodonta</taxon>
        <taxon>Unionida</taxon>
        <taxon>Unionoidea</taxon>
        <taxon>Unionidae</taxon>
        <taxon>Ambleminae</taxon>
        <taxon>Lampsilini</taxon>
        <taxon>Potamilus</taxon>
    </lineage>
</organism>
<gene>
    <name evidence="2" type="ORF">CHS0354_025307</name>
</gene>
<evidence type="ECO:0000313" key="3">
    <source>
        <dbReference type="Proteomes" id="UP001195483"/>
    </source>
</evidence>
<feature type="region of interest" description="Disordered" evidence="1">
    <location>
        <begin position="36"/>
        <end position="65"/>
    </location>
</feature>
<dbReference type="AlphaFoldDB" id="A0AAE0RUR2"/>
<name>A0AAE0RUR2_9BIVA</name>
<evidence type="ECO:0000256" key="1">
    <source>
        <dbReference type="SAM" id="MobiDB-lite"/>
    </source>
</evidence>
<sequence>MSGFFTENKYKAAIVNNRNGDNEFLALLRNLNRPQKQNHVLPADDSLSSLNVPDSQNRRPKGEKM</sequence>
<reference evidence="2" key="1">
    <citation type="journal article" date="2021" name="Genome Biol. Evol.">
        <title>A High-Quality Reference Genome for a Parasitic Bivalve with Doubly Uniparental Inheritance (Bivalvia: Unionida).</title>
        <authorList>
            <person name="Smith C.H."/>
        </authorList>
    </citation>
    <scope>NUCLEOTIDE SEQUENCE</scope>
    <source>
        <strain evidence="2">CHS0354</strain>
    </source>
</reference>
<feature type="compositionally biased region" description="Polar residues" evidence="1">
    <location>
        <begin position="46"/>
        <end position="55"/>
    </location>
</feature>
<evidence type="ECO:0000313" key="2">
    <source>
        <dbReference type="EMBL" id="KAK3579986.1"/>
    </source>
</evidence>
<feature type="compositionally biased region" description="Basic and acidic residues" evidence="1">
    <location>
        <begin position="56"/>
        <end position="65"/>
    </location>
</feature>
<reference evidence="2" key="2">
    <citation type="journal article" date="2021" name="Genome Biol. Evol.">
        <title>Developing a high-quality reference genome for a parasitic bivalve with doubly uniparental inheritance (Bivalvia: Unionida).</title>
        <authorList>
            <person name="Smith C.H."/>
        </authorList>
    </citation>
    <scope>NUCLEOTIDE SEQUENCE</scope>
    <source>
        <strain evidence="2">CHS0354</strain>
        <tissue evidence="2">Mantle</tissue>
    </source>
</reference>
<dbReference type="EMBL" id="JAEAOA010001510">
    <property type="protein sequence ID" value="KAK3579986.1"/>
    <property type="molecule type" value="Genomic_DNA"/>
</dbReference>
<proteinExistence type="predicted"/>